<gene>
    <name evidence="1" type="ORF">METZ01_LOCUS69965</name>
</gene>
<dbReference type="EMBL" id="UINC01004824">
    <property type="protein sequence ID" value="SVA17111.1"/>
    <property type="molecule type" value="Genomic_DNA"/>
</dbReference>
<dbReference type="PROSITE" id="PS51257">
    <property type="entry name" value="PROKAR_LIPOPROTEIN"/>
    <property type="match status" value="1"/>
</dbReference>
<organism evidence="1">
    <name type="scientific">marine metagenome</name>
    <dbReference type="NCBI Taxonomy" id="408172"/>
    <lineage>
        <taxon>unclassified sequences</taxon>
        <taxon>metagenomes</taxon>
        <taxon>ecological metagenomes</taxon>
    </lineage>
</organism>
<sequence>MGTLQLKQPSSFFRTIIVAGVVVVTGCMPKQAAVVAPVPDALGAASVLQDQTGLESPIRILFVWELNDAGVGVKGRGVARVAPPYRARLDLFLDNGELVIRAALVDGELRLPAGAPNDILPPPDLMWGTLGVFRPESGTELVGGDHLDNGLVRLRYRYLDERELHYSMEDGALRKLEMLSDGDVVQWVEVDRDEETRYPARVTYRNLTDFRELKITRQQLDQVEAYPADIWDPRAP</sequence>
<protein>
    <recommendedName>
        <fullName evidence="2">Outer-membrane lipoprotein LolB</fullName>
    </recommendedName>
</protein>
<reference evidence="1" key="1">
    <citation type="submission" date="2018-05" db="EMBL/GenBank/DDBJ databases">
        <authorList>
            <person name="Lanie J.A."/>
            <person name="Ng W.-L."/>
            <person name="Kazmierczak K.M."/>
            <person name="Andrzejewski T.M."/>
            <person name="Davidsen T.M."/>
            <person name="Wayne K.J."/>
            <person name="Tettelin H."/>
            <person name="Glass J.I."/>
            <person name="Rusch D."/>
            <person name="Podicherti R."/>
            <person name="Tsui H.-C.T."/>
            <person name="Winkler M.E."/>
        </authorList>
    </citation>
    <scope>NUCLEOTIDE SEQUENCE</scope>
</reference>
<dbReference type="AlphaFoldDB" id="A0A381TNM5"/>
<name>A0A381TNM5_9ZZZZ</name>
<evidence type="ECO:0008006" key="2">
    <source>
        <dbReference type="Google" id="ProtNLM"/>
    </source>
</evidence>
<accession>A0A381TNM5</accession>
<proteinExistence type="predicted"/>
<evidence type="ECO:0000313" key="1">
    <source>
        <dbReference type="EMBL" id="SVA17111.1"/>
    </source>
</evidence>